<evidence type="ECO:0000256" key="5">
    <source>
        <dbReference type="ARBA" id="ARBA00023136"/>
    </source>
</evidence>
<dbReference type="InterPro" id="IPR050367">
    <property type="entry name" value="APC_superfamily"/>
</dbReference>
<feature type="transmembrane region" description="Helical" evidence="6">
    <location>
        <begin position="42"/>
        <end position="60"/>
    </location>
</feature>
<organism evidence="7">
    <name type="scientific">Aquifex aeolicus</name>
    <dbReference type="NCBI Taxonomy" id="63363"/>
    <lineage>
        <taxon>Bacteria</taxon>
        <taxon>Pseudomonadati</taxon>
        <taxon>Aquificota</taxon>
        <taxon>Aquificia</taxon>
        <taxon>Aquificales</taxon>
        <taxon>Aquificaceae</taxon>
        <taxon>Aquifex</taxon>
    </lineage>
</organism>
<evidence type="ECO:0000256" key="2">
    <source>
        <dbReference type="ARBA" id="ARBA00022475"/>
    </source>
</evidence>
<feature type="transmembrane region" description="Helical" evidence="6">
    <location>
        <begin position="123"/>
        <end position="143"/>
    </location>
</feature>
<dbReference type="EMBL" id="DRNB01000092">
    <property type="protein sequence ID" value="HHJ63753.1"/>
    <property type="molecule type" value="Genomic_DNA"/>
</dbReference>
<dbReference type="PIRSF" id="PIRSF006060">
    <property type="entry name" value="AA_transporter"/>
    <property type="match status" value="1"/>
</dbReference>
<dbReference type="Gene3D" id="1.20.1740.10">
    <property type="entry name" value="Amino acid/polyamine transporter I"/>
    <property type="match status" value="1"/>
</dbReference>
<accession>A0A7C5Q2B5</accession>
<dbReference type="AlphaFoldDB" id="A0A7C5Q2B5"/>
<keyword evidence="4 6" id="KW-1133">Transmembrane helix</keyword>
<feature type="transmembrane region" description="Helical" evidence="6">
    <location>
        <begin position="191"/>
        <end position="212"/>
    </location>
</feature>
<dbReference type="Pfam" id="PF13520">
    <property type="entry name" value="AA_permease_2"/>
    <property type="match status" value="1"/>
</dbReference>
<feature type="transmembrane region" description="Helical" evidence="6">
    <location>
        <begin position="375"/>
        <end position="395"/>
    </location>
</feature>
<evidence type="ECO:0000256" key="1">
    <source>
        <dbReference type="ARBA" id="ARBA00004651"/>
    </source>
</evidence>
<proteinExistence type="predicted"/>
<gene>
    <name evidence="7" type="ORF">ENJ61_02495</name>
</gene>
<evidence type="ECO:0000256" key="6">
    <source>
        <dbReference type="SAM" id="Phobius"/>
    </source>
</evidence>
<keyword evidence="5 6" id="KW-0472">Membrane</keyword>
<feature type="transmembrane region" description="Helical" evidence="6">
    <location>
        <begin position="224"/>
        <end position="249"/>
    </location>
</feature>
<feature type="transmembrane region" description="Helical" evidence="6">
    <location>
        <begin position="323"/>
        <end position="340"/>
    </location>
</feature>
<evidence type="ECO:0000313" key="7">
    <source>
        <dbReference type="EMBL" id="HHJ63753.1"/>
    </source>
</evidence>
<name>A0A7C5Q2B5_AQUAO</name>
<reference evidence="7" key="1">
    <citation type="journal article" date="2020" name="mSystems">
        <title>Genome- and Community-Level Interaction Insights into Carbon Utilization and Element Cycling Functions of Hydrothermarchaeota in Hydrothermal Sediment.</title>
        <authorList>
            <person name="Zhou Z."/>
            <person name="Liu Y."/>
            <person name="Xu W."/>
            <person name="Pan J."/>
            <person name="Luo Z.H."/>
            <person name="Li M."/>
        </authorList>
    </citation>
    <scope>NUCLEOTIDE SEQUENCE [LARGE SCALE GENOMIC DNA]</scope>
    <source>
        <strain evidence="7">HyVt-501</strain>
    </source>
</reference>
<comment type="caution">
    <text evidence="7">The sequence shown here is derived from an EMBL/GenBank/DDBJ whole genome shotgun (WGS) entry which is preliminary data.</text>
</comment>
<dbReference type="InterPro" id="IPR002293">
    <property type="entry name" value="AA/rel_permease1"/>
</dbReference>
<sequence length="433" mass="47079">MLIKKKKIGLWEAVSIAVGTMIGAGIFSVLGVGAQICQNNLYIAFGLAALVSLSVAYSYAKLGSVYVSNAGPIEFILRGIGDNAVTGTLSMLMWFSYVISISLFAKAFGGYFLALLHIPAQPLYLAVVEVFIVSVFAVLNFFGSKAVGKAEFWIVLIKLAVLLSFVVLGVWSVKPELLKPLVDHEEIISTFYAASVLFLTYMGFGLITNASENIEDPKKTVPRAIYLSILIVAVVYISVAVVAVGNLGVEGLIKSKEYALAEAAKPFLGQAGFVLVSVGALFSTSSAINATLYGGANVAYVLAKKGHLPETFERKAWFNEPEGLYITAVLSVIFAIFFDLNGISALISFVFLVIYLFVIASHYRLLGEVEGKRVLVLLNFIAIFAVFITLIVYQWEVQRGSFYTSFGVILSFFVFEVAYRSITKRKFAKASAF</sequence>
<dbReference type="PANTHER" id="PTHR42770:SF11">
    <property type="entry name" value="INNER MEMBRANE TRANSPORT PROTEIN YBAT"/>
    <property type="match status" value="1"/>
</dbReference>
<evidence type="ECO:0000256" key="4">
    <source>
        <dbReference type="ARBA" id="ARBA00022989"/>
    </source>
</evidence>
<evidence type="ECO:0000256" key="3">
    <source>
        <dbReference type="ARBA" id="ARBA00022692"/>
    </source>
</evidence>
<feature type="transmembrane region" description="Helical" evidence="6">
    <location>
        <begin position="150"/>
        <end position="171"/>
    </location>
</feature>
<dbReference type="GO" id="GO:0022857">
    <property type="term" value="F:transmembrane transporter activity"/>
    <property type="evidence" value="ECO:0007669"/>
    <property type="project" value="InterPro"/>
</dbReference>
<keyword evidence="2" id="KW-1003">Cell membrane</keyword>
<feature type="transmembrane region" description="Helical" evidence="6">
    <location>
        <begin position="12"/>
        <end position="36"/>
    </location>
</feature>
<dbReference type="GO" id="GO:0005886">
    <property type="term" value="C:plasma membrane"/>
    <property type="evidence" value="ECO:0007669"/>
    <property type="project" value="UniProtKB-SubCell"/>
</dbReference>
<dbReference type="PANTHER" id="PTHR42770">
    <property type="entry name" value="AMINO ACID TRANSPORTER-RELATED"/>
    <property type="match status" value="1"/>
</dbReference>
<protein>
    <submittedName>
        <fullName evidence="7">Amino acid permease</fullName>
    </submittedName>
</protein>
<feature type="transmembrane region" description="Helical" evidence="6">
    <location>
        <begin position="401"/>
        <end position="419"/>
    </location>
</feature>
<comment type="subcellular location">
    <subcellularLocation>
        <location evidence="1">Cell membrane</location>
        <topology evidence="1">Multi-pass membrane protein</topology>
    </subcellularLocation>
</comment>
<keyword evidence="3 6" id="KW-0812">Transmembrane</keyword>
<dbReference type="Proteomes" id="UP000885792">
    <property type="component" value="Unassembled WGS sequence"/>
</dbReference>
<feature type="transmembrane region" description="Helical" evidence="6">
    <location>
        <begin position="269"/>
        <end position="302"/>
    </location>
</feature>
<feature type="transmembrane region" description="Helical" evidence="6">
    <location>
        <begin position="346"/>
        <end position="363"/>
    </location>
</feature>
<feature type="transmembrane region" description="Helical" evidence="6">
    <location>
        <begin position="94"/>
        <end position="117"/>
    </location>
</feature>